<dbReference type="Gene3D" id="3.40.640.10">
    <property type="entry name" value="Type I PLP-dependent aspartate aminotransferase-like (Major domain)"/>
    <property type="match status" value="1"/>
</dbReference>
<dbReference type="GO" id="GO:0019346">
    <property type="term" value="P:transsulfuration"/>
    <property type="evidence" value="ECO:0007669"/>
    <property type="project" value="InterPro"/>
</dbReference>
<dbReference type="GO" id="GO:0004123">
    <property type="term" value="F:cystathionine gamma-lyase activity"/>
    <property type="evidence" value="ECO:0007669"/>
    <property type="project" value="TreeGrafter"/>
</dbReference>
<evidence type="ECO:0000313" key="6">
    <source>
        <dbReference type="EMBL" id="RXF71167.1"/>
    </source>
</evidence>
<dbReference type="GO" id="GO:0016740">
    <property type="term" value="F:transferase activity"/>
    <property type="evidence" value="ECO:0007669"/>
    <property type="project" value="UniProtKB-KW"/>
</dbReference>
<dbReference type="Gene3D" id="3.90.1150.10">
    <property type="entry name" value="Aspartate Aminotransferase, domain 1"/>
    <property type="match status" value="1"/>
</dbReference>
<evidence type="ECO:0000256" key="3">
    <source>
        <dbReference type="PIRSR" id="PIRSR001434-2"/>
    </source>
</evidence>
<dbReference type="PANTHER" id="PTHR11808">
    <property type="entry name" value="TRANS-SULFURATION ENZYME FAMILY MEMBER"/>
    <property type="match status" value="1"/>
</dbReference>
<dbReference type="GO" id="GO:0005737">
    <property type="term" value="C:cytoplasm"/>
    <property type="evidence" value="ECO:0007669"/>
    <property type="project" value="TreeGrafter"/>
</dbReference>
<name>A0A4Q0MCS7_9SPHI</name>
<dbReference type="SUPFAM" id="SSF53383">
    <property type="entry name" value="PLP-dependent transferases"/>
    <property type="match status" value="1"/>
</dbReference>
<evidence type="ECO:0000256" key="4">
    <source>
        <dbReference type="RuleBase" id="RU362118"/>
    </source>
</evidence>
<dbReference type="Proteomes" id="UP000290848">
    <property type="component" value="Unassembled WGS sequence"/>
</dbReference>
<dbReference type="FunFam" id="3.40.640.10:FF:000046">
    <property type="entry name" value="Cystathionine gamma-lyase"/>
    <property type="match status" value="1"/>
</dbReference>
<feature type="region of interest" description="Disordered" evidence="5">
    <location>
        <begin position="1"/>
        <end position="24"/>
    </location>
</feature>
<dbReference type="InterPro" id="IPR015424">
    <property type="entry name" value="PyrdxlP-dep_Trfase"/>
</dbReference>
<dbReference type="PANTHER" id="PTHR11808:SF85">
    <property type="entry name" value="CYSTATHIONINE GAMMA-LYASE-RELATED"/>
    <property type="match status" value="1"/>
</dbReference>
<reference evidence="6 7" key="1">
    <citation type="submission" date="2018-12" db="EMBL/GenBank/DDBJ databases">
        <title>The Draft Genome Sequence of the Soil Bacterium Pedobacter tournemirensis R1.</title>
        <authorList>
            <person name="He J."/>
        </authorList>
    </citation>
    <scope>NUCLEOTIDE SEQUENCE [LARGE SCALE GENOMIC DNA]</scope>
    <source>
        <strain evidence="6 7">R1</strain>
    </source>
</reference>
<feature type="compositionally biased region" description="Polar residues" evidence="5">
    <location>
        <begin position="1"/>
        <end position="15"/>
    </location>
</feature>
<evidence type="ECO:0000256" key="2">
    <source>
        <dbReference type="ARBA" id="ARBA00022898"/>
    </source>
</evidence>
<evidence type="ECO:0000256" key="5">
    <source>
        <dbReference type="SAM" id="MobiDB-lite"/>
    </source>
</evidence>
<organism evidence="6 7">
    <name type="scientific">Arcticibacter tournemirensis</name>
    <dbReference type="NCBI Taxonomy" id="699437"/>
    <lineage>
        <taxon>Bacteria</taxon>
        <taxon>Pseudomonadati</taxon>
        <taxon>Bacteroidota</taxon>
        <taxon>Sphingobacteriia</taxon>
        <taxon>Sphingobacteriales</taxon>
        <taxon>Sphingobacteriaceae</taxon>
        <taxon>Arcticibacter</taxon>
    </lineage>
</organism>
<comment type="cofactor">
    <cofactor evidence="1 4">
        <name>pyridoxal 5'-phosphate</name>
        <dbReference type="ChEBI" id="CHEBI:597326"/>
    </cofactor>
</comment>
<proteinExistence type="inferred from homology"/>
<comment type="similarity">
    <text evidence="4">Belongs to the trans-sulfuration enzymes family.</text>
</comment>
<keyword evidence="6" id="KW-0808">Transferase</keyword>
<protein>
    <submittedName>
        <fullName evidence="6">PLP-dependent transferase</fullName>
    </submittedName>
</protein>
<dbReference type="Pfam" id="PF01053">
    <property type="entry name" value="Cys_Met_Meta_PP"/>
    <property type="match status" value="1"/>
</dbReference>
<dbReference type="RefSeq" id="WP_128768412.1">
    <property type="nucleotide sequence ID" value="NZ_RXOC01000003.1"/>
</dbReference>
<dbReference type="EMBL" id="RXOC01000003">
    <property type="protein sequence ID" value="RXF71167.1"/>
    <property type="molecule type" value="Genomic_DNA"/>
</dbReference>
<dbReference type="AlphaFoldDB" id="A0A4Q0MCS7"/>
<keyword evidence="2 3" id="KW-0663">Pyridoxal phosphate</keyword>
<dbReference type="InterPro" id="IPR015421">
    <property type="entry name" value="PyrdxlP-dep_Trfase_major"/>
</dbReference>
<dbReference type="InterPro" id="IPR015422">
    <property type="entry name" value="PyrdxlP-dep_Trfase_small"/>
</dbReference>
<evidence type="ECO:0000313" key="7">
    <source>
        <dbReference type="Proteomes" id="UP000290848"/>
    </source>
</evidence>
<dbReference type="GO" id="GO:0019343">
    <property type="term" value="P:cysteine biosynthetic process via cystathionine"/>
    <property type="evidence" value="ECO:0007669"/>
    <property type="project" value="TreeGrafter"/>
</dbReference>
<comment type="caution">
    <text evidence="6">The sequence shown here is derived from an EMBL/GenBank/DDBJ whole genome shotgun (WGS) entry which is preliminary data.</text>
</comment>
<dbReference type="InterPro" id="IPR000277">
    <property type="entry name" value="Cys/Met-Metab_PyrdxlP-dep_enz"/>
</dbReference>
<dbReference type="InterPro" id="IPR054542">
    <property type="entry name" value="Cys_met_metab_PP"/>
</dbReference>
<dbReference type="GO" id="GO:0030170">
    <property type="term" value="F:pyridoxal phosphate binding"/>
    <property type="evidence" value="ECO:0007669"/>
    <property type="project" value="InterPro"/>
</dbReference>
<gene>
    <name evidence="6" type="ORF">EKH83_05585</name>
</gene>
<sequence>MSENTPFPVGQNTTAIHAGETPDSVTKASAPNIVMSTTFLTEADAGFSVEEMNEDTGWVYTRWGNPTVHQLEEKIAALEGTESAVAFGSGMSAISALLFHTLHAGDHAIISDVAYAALAEMTNGMLPSLGVNISKVNTSDPSAIENALTAKTRLIYVETPCNPLLRLTDISAVSTIARKAGVLLAVDSTFATPVATRPIELGADFVIHSLTKYLGGHGDALGGVIAGKKESLAELRKNTAIRLGGVISPFNAWLIMRGIATFPLRMKAHAENAIKVAEYLEGHPRIRKVIYPGLPSHPQYELACRQMRNFSGMITFQIDNGDEMAKQLSARLQIIHYAVSLGHHRSLIFYMRSEDLLLSSFKLETQERKDSWDEFAGKGIFRLSVGLEDAEDIIRDLDNALK</sequence>
<dbReference type="CDD" id="cd00614">
    <property type="entry name" value="CGS_like"/>
    <property type="match status" value="1"/>
</dbReference>
<evidence type="ECO:0000256" key="1">
    <source>
        <dbReference type="ARBA" id="ARBA00001933"/>
    </source>
</evidence>
<accession>A0A4Q0MCS7</accession>
<feature type="modified residue" description="N6-(pyridoxal phosphate)lysine" evidence="3">
    <location>
        <position position="212"/>
    </location>
</feature>
<dbReference type="PROSITE" id="PS00868">
    <property type="entry name" value="CYS_MET_METAB_PP"/>
    <property type="match status" value="1"/>
</dbReference>
<dbReference type="PIRSF" id="PIRSF001434">
    <property type="entry name" value="CGS"/>
    <property type="match status" value="1"/>
</dbReference>